<evidence type="ECO:0000313" key="6">
    <source>
        <dbReference type="EMBL" id="OBZ66710.1"/>
    </source>
</evidence>
<dbReference type="EMBL" id="LUGG01000027">
    <property type="protein sequence ID" value="OBZ66710.1"/>
    <property type="molecule type" value="Genomic_DNA"/>
</dbReference>
<dbReference type="Pfam" id="PF00702">
    <property type="entry name" value="Hydrolase"/>
    <property type="match status" value="1"/>
</dbReference>
<dbReference type="OrthoDB" id="3030710at2759"/>
<dbReference type="InterPro" id="IPR023299">
    <property type="entry name" value="ATPase_P-typ_cyto_dom_N"/>
</dbReference>
<dbReference type="Gene3D" id="3.40.50.1000">
    <property type="entry name" value="HAD superfamily/HAD-like"/>
    <property type="match status" value="1"/>
</dbReference>
<dbReference type="GO" id="GO:0005507">
    <property type="term" value="F:copper ion binding"/>
    <property type="evidence" value="ECO:0007669"/>
    <property type="project" value="TreeGrafter"/>
</dbReference>
<accession>A0A1C7LPY8</accession>
<gene>
    <name evidence="6" type="primary">copA</name>
    <name evidence="6" type="ORF">A0H81_13151</name>
</gene>
<proteinExistence type="predicted"/>
<dbReference type="SUPFAM" id="SSF81660">
    <property type="entry name" value="Metal cation-transporting ATPase, ATP-binding domain N"/>
    <property type="match status" value="1"/>
</dbReference>
<dbReference type="STRING" id="5627.A0A1C7LPY8"/>
<reference evidence="6 7" key="1">
    <citation type="submission" date="2016-03" db="EMBL/GenBank/DDBJ databases">
        <title>Whole genome sequencing of Grifola frondosa 9006-11.</title>
        <authorList>
            <person name="Min B."/>
            <person name="Park H."/>
            <person name="Kim J.-G."/>
            <person name="Cho H."/>
            <person name="Oh Y.-L."/>
            <person name="Kong W.-S."/>
            <person name="Choi I.-G."/>
        </authorList>
    </citation>
    <scope>NUCLEOTIDE SEQUENCE [LARGE SCALE GENOMIC DNA]</scope>
    <source>
        <strain evidence="6 7">9006-11</strain>
    </source>
</reference>
<comment type="caution">
    <text evidence="6">The sequence shown here is derived from an EMBL/GenBank/DDBJ whole genome shotgun (WGS) entry which is preliminary data.</text>
</comment>
<evidence type="ECO:0000256" key="1">
    <source>
        <dbReference type="ARBA" id="ARBA00004370"/>
    </source>
</evidence>
<evidence type="ECO:0000313" key="7">
    <source>
        <dbReference type="Proteomes" id="UP000092993"/>
    </source>
</evidence>
<evidence type="ECO:0000256" key="2">
    <source>
        <dbReference type="ARBA" id="ARBA00022692"/>
    </source>
</evidence>
<keyword evidence="3" id="KW-1278">Translocase</keyword>
<keyword evidence="5" id="KW-0472">Membrane</keyword>
<sequence>MVGTGMGAKNGILIKGGRALEASRSIRRIVLDKTGTVTEGKLTVVAATWAPSHDYNDLYAHADGGTSSLDDVPLTAKCADGVSRAEVIAMVASTEARSEHPLAKAVAVYGKDMLAKSLLPIRRFKGKHTIYVGNSRFVLQSNDTQLPSALSSFDSEEETMGRTAIFVSVSPAGAVKPVPVLAIALSDAPRPSSVHAIRALQAMGIEVNMMTGDGRALRLLLPSP</sequence>
<comment type="subcellular location">
    <subcellularLocation>
        <location evidence="1">Membrane</location>
    </subcellularLocation>
</comment>
<dbReference type="InterPro" id="IPR036412">
    <property type="entry name" value="HAD-like_sf"/>
</dbReference>
<dbReference type="GO" id="GO:0016020">
    <property type="term" value="C:membrane"/>
    <property type="evidence" value="ECO:0007669"/>
    <property type="project" value="UniProtKB-SubCell"/>
</dbReference>
<evidence type="ECO:0000256" key="5">
    <source>
        <dbReference type="ARBA" id="ARBA00023136"/>
    </source>
</evidence>
<organism evidence="6 7">
    <name type="scientific">Grifola frondosa</name>
    <name type="common">Maitake</name>
    <name type="synonym">Polyporus frondosus</name>
    <dbReference type="NCBI Taxonomy" id="5627"/>
    <lineage>
        <taxon>Eukaryota</taxon>
        <taxon>Fungi</taxon>
        <taxon>Dikarya</taxon>
        <taxon>Basidiomycota</taxon>
        <taxon>Agaricomycotina</taxon>
        <taxon>Agaricomycetes</taxon>
        <taxon>Polyporales</taxon>
        <taxon>Grifolaceae</taxon>
        <taxon>Grifola</taxon>
    </lineage>
</organism>
<dbReference type="Gene3D" id="3.40.1110.10">
    <property type="entry name" value="Calcium-transporting ATPase, cytoplasmic domain N"/>
    <property type="match status" value="1"/>
</dbReference>
<dbReference type="GO" id="GO:0055070">
    <property type="term" value="P:copper ion homeostasis"/>
    <property type="evidence" value="ECO:0007669"/>
    <property type="project" value="TreeGrafter"/>
</dbReference>
<dbReference type="PROSITE" id="PS00154">
    <property type="entry name" value="ATPASE_E1_E2"/>
    <property type="match status" value="1"/>
</dbReference>
<keyword evidence="2" id="KW-0812">Transmembrane</keyword>
<evidence type="ECO:0000256" key="4">
    <source>
        <dbReference type="ARBA" id="ARBA00022989"/>
    </source>
</evidence>
<dbReference type="PANTHER" id="PTHR43520:SF8">
    <property type="entry name" value="P-TYPE CU(+) TRANSPORTER"/>
    <property type="match status" value="1"/>
</dbReference>
<dbReference type="GO" id="GO:0000166">
    <property type="term" value="F:nucleotide binding"/>
    <property type="evidence" value="ECO:0007669"/>
    <property type="project" value="InterPro"/>
</dbReference>
<dbReference type="Proteomes" id="UP000092993">
    <property type="component" value="Unassembled WGS sequence"/>
</dbReference>
<dbReference type="InterPro" id="IPR018303">
    <property type="entry name" value="ATPase_P-typ_P_site"/>
</dbReference>
<protein>
    <submittedName>
        <fullName evidence="6">Copper-exporting P-type ATPase A</fullName>
    </submittedName>
</protein>
<evidence type="ECO:0000256" key="3">
    <source>
        <dbReference type="ARBA" id="ARBA00022967"/>
    </source>
</evidence>
<keyword evidence="7" id="KW-1185">Reference proteome</keyword>
<keyword evidence="4" id="KW-1133">Transmembrane helix</keyword>
<dbReference type="SUPFAM" id="SSF56784">
    <property type="entry name" value="HAD-like"/>
    <property type="match status" value="1"/>
</dbReference>
<dbReference type="InterPro" id="IPR023214">
    <property type="entry name" value="HAD_sf"/>
</dbReference>
<name>A0A1C7LPY8_GRIFR</name>
<dbReference type="PRINTS" id="PR00119">
    <property type="entry name" value="CATATPASE"/>
</dbReference>
<dbReference type="PANTHER" id="PTHR43520">
    <property type="entry name" value="ATP7, ISOFORM B"/>
    <property type="match status" value="1"/>
</dbReference>
<dbReference type="GO" id="GO:0043682">
    <property type="term" value="F:P-type divalent copper transporter activity"/>
    <property type="evidence" value="ECO:0007669"/>
    <property type="project" value="TreeGrafter"/>
</dbReference>
<dbReference type="AlphaFoldDB" id="A0A1C7LPY8"/>